<dbReference type="FunFam" id="3.40.605.10:FF:000007">
    <property type="entry name" value="NAD/NADP-dependent betaine aldehyde dehydrogenase"/>
    <property type="match status" value="1"/>
</dbReference>
<reference evidence="8 9" key="1">
    <citation type="journal article" date="2004" name="Science">
        <title>The genome of the diatom Thalassiosira pseudonana: ecology, evolution, and metabolism.</title>
        <authorList>
            <person name="Armbrust E.V."/>
            <person name="Berges J.A."/>
            <person name="Bowler C."/>
            <person name="Green B.R."/>
            <person name="Martinez D."/>
            <person name="Putnam N.H."/>
            <person name="Zhou S."/>
            <person name="Allen A.E."/>
            <person name="Apt K.E."/>
            <person name="Bechner M."/>
            <person name="Brzezinski M.A."/>
            <person name="Chaal B.K."/>
            <person name="Chiovitti A."/>
            <person name="Davis A.K."/>
            <person name="Demarest M.S."/>
            <person name="Detter J.C."/>
            <person name="Glavina T."/>
            <person name="Goodstein D."/>
            <person name="Hadi M.Z."/>
            <person name="Hellsten U."/>
            <person name="Hildebrand M."/>
            <person name="Jenkins B.D."/>
            <person name="Jurka J."/>
            <person name="Kapitonov V.V."/>
            <person name="Kroger N."/>
            <person name="Lau W.W."/>
            <person name="Lane T.W."/>
            <person name="Larimer F.W."/>
            <person name="Lippmeier J.C."/>
            <person name="Lucas S."/>
            <person name="Medina M."/>
            <person name="Montsant A."/>
            <person name="Obornik M."/>
            <person name="Parker M.S."/>
            <person name="Palenik B."/>
            <person name="Pazour G.J."/>
            <person name="Richardson P.M."/>
            <person name="Rynearson T.A."/>
            <person name="Saito M.A."/>
            <person name="Schwartz D.C."/>
            <person name="Thamatrakoln K."/>
            <person name="Valentin K."/>
            <person name="Vardi A."/>
            <person name="Wilkerson F.P."/>
            <person name="Rokhsar D.S."/>
        </authorList>
    </citation>
    <scope>NUCLEOTIDE SEQUENCE [LARGE SCALE GENOMIC DNA]</scope>
    <source>
        <strain evidence="8 9">CCMP1335</strain>
    </source>
</reference>
<feature type="domain" description="Aldehyde dehydrogenase" evidence="7">
    <location>
        <begin position="29"/>
        <end position="487"/>
    </location>
</feature>
<evidence type="ECO:0000313" key="9">
    <source>
        <dbReference type="Proteomes" id="UP000001449"/>
    </source>
</evidence>
<dbReference type="InterPro" id="IPR015590">
    <property type="entry name" value="Aldehyde_DH_dom"/>
</dbReference>
<dbReference type="EC" id="1.2.1.8" evidence="8"/>
<dbReference type="InterPro" id="IPR016162">
    <property type="entry name" value="Ald_DH_N"/>
</dbReference>
<dbReference type="NCBIfam" id="NF009725">
    <property type="entry name" value="PRK13252.1"/>
    <property type="match status" value="1"/>
</dbReference>
<evidence type="ECO:0000256" key="4">
    <source>
        <dbReference type="ARBA" id="ARBA00023027"/>
    </source>
</evidence>
<dbReference type="STRING" id="35128.B8CDG7"/>
<proteinExistence type="inferred from homology"/>
<reference evidence="8 9" key="2">
    <citation type="journal article" date="2008" name="Nature">
        <title>The Phaeodactylum genome reveals the evolutionary history of diatom genomes.</title>
        <authorList>
            <person name="Bowler C."/>
            <person name="Allen A.E."/>
            <person name="Badger J.H."/>
            <person name="Grimwood J."/>
            <person name="Jabbari K."/>
            <person name="Kuo A."/>
            <person name="Maheswari U."/>
            <person name="Martens C."/>
            <person name="Maumus F."/>
            <person name="Otillar R.P."/>
            <person name="Rayko E."/>
            <person name="Salamov A."/>
            <person name="Vandepoele K."/>
            <person name="Beszteri B."/>
            <person name="Gruber A."/>
            <person name="Heijde M."/>
            <person name="Katinka M."/>
            <person name="Mock T."/>
            <person name="Valentin K."/>
            <person name="Verret F."/>
            <person name="Berges J.A."/>
            <person name="Brownlee C."/>
            <person name="Cadoret J.P."/>
            <person name="Chiovitti A."/>
            <person name="Choi C.J."/>
            <person name="Coesel S."/>
            <person name="De Martino A."/>
            <person name="Detter J.C."/>
            <person name="Durkin C."/>
            <person name="Falciatore A."/>
            <person name="Fournet J."/>
            <person name="Haruta M."/>
            <person name="Huysman M.J."/>
            <person name="Jenkins B.D."/>
            <person name="Jiroutova K."/>
            <person name="Jorgensen R.E."/>
            <person name="Joubert Y."/>
            <person name="Kaplan A."/>
            <person name="Kroger N."/>
            <person name="Kroth P.G."/>
            <person name="La Roche J."/>
            <person name="Lindquist E."/>
            <person name="Lommer M."/>
            <person name="Martin-Jezequel V."/>
            <person name="Lopez P.J."/>
            <person name="Lucas S."/>
            <person name="Mangogna M."/>
            <person name="McGinnis K."/>
            <person name="Medlin L.K."/>
            <person name="Montsant A."/>
            <person name="Oudot-Le Secq M.P."/>
            <person name="Napoli C."/>
            <person name="Obornik M."/>
            <person name="Parker M.S."/>
            <person name="Petit J.L."/>
            <person name="Porcel B.M."/>
            <person name="Poulsen N."/>
            <person name="Robison M."/>
            <person name="Rychlewski L."/>
            <person name="Rynearson T.A."/>
            <person name="Schmutz J."/>
            <person name="Shapiro H."/>
            <person name="Siaut M."/>
            <person name="Stanley M."/>
            <person name="Sussman M.R."/>
            <person name="Taylor A.R."/>
            <person name="Vardi A."/>
            <person name="von Dassow P."/>
            <person name="Vyverman W."/>
            <person name="Willis A."/>
            <person name="Wyrwicz L.S."/>
            <person name="Rokhsar D.S."/>
            <person name="Weissenbach J."/>
            <person name="Armbrust E.V."/>
            <person name="Green B.R."/>
            <person name="Van de Peer Y."/>
            <person name="Grigoriev I.V."/>
        </authorList>
    </citation>
    <scope>NUCLEOTIDE SEQUENCE [LARGE SCALE GENOMIC DNA]</scope>
    <source>
        <strain evidence="8 9">CCMP1335</strain>
    </source>
</reference>
<name>B8CDG7_THAPS</name>
<comment type="similarity">
    <text evidence="1 6">Belongs to the aldehyde dehydrogenase family.</text>
</comment>
<dbReference type="InterPro" id="IPR016161">
    <property type="entry name" value="Ald_DH/histidinol_DH"/>
</dbReference>
<dbReference type="PROSITE" id="PS00687">
    <property type="entry name" value="ALDEHYDE_DEHYDR_GLU"/>
    <property type="match status" value="1"/>
</dbReference>
<keyword evidence="9" id="KW-1185">Reference proteome</keyword>
<sequence length="501" mass="54896">MAKLLRPFINGRHLPAAPSPSPSTSAASSNIFTLINPTNAIPYKYYHPTSSDSLQHALLAAKESQKEWGSTAPSHRAGILRRAADIMSKNIPLLTELETLDTGRPIRETEYDIVEGVECLRYYSGLVSATSSGGSYQFGGGSWGYTLREPLGVTLGIGAWNYPIQSALWKSSPALAFGNSMIFKPSEFTPSTALWLAQCYHEAGVPAGVFQVVLGGKEIGQELVESPVVSKVSFTGSLSSGQKVYETASRDMKKVTMELGGKSPMIIFDDANVDNAVSGAMMANWYSSGQVCSNATRVFVHESVMDEFVEKLVERTQKLRIDDPLKESTDVGPMAHKEQMDKVLKYIDIGMKEGATLLYGGKRVTDLPDDLKNGYFLEPAIFTNCNDDMTIVKDEIFGMVMSVLSFSSEEDVLQRANNSELGLAAGVFTKDVQRAHRIIQKLEAGSTWINNYNLVPMQLPWGGYKKSSIGRENGIACMESWTQWKSVYVEMVPPFPVSNVA</sequence>
<evidence type="ECO:0000256" key="6">
    <source>
        <dbReference type="RuleBase" id="RU003345"/>
    </source>
</evidence>
<evidence type="ECO:0000256" key="1">
    <source>
        <dbReference type="ARBA" id="ARBA00009986"/>
    </source>
</evidence>
<evidence type="ECO:0000259" key="7">
    <source>
        <dbReference type="Pfam" id="PF00171"/>
    </source>
</evidence>
<dbReference type="PANTHER" id="PTHR11699">
    <property type="entry name" value="ALDEHYDE DEHYDROGENASE-RELATED"/>
    <property type="match status" value="1"/>
</dbReference>
<dbReference type="Gene3D" id="3.40.309.10">
    <property type="entry name" value="Aldehyde Dehydrogenase, Chain A, domain 2"/>
    <property type="match status" value="1"/>
</dbReference>
<keyword evidence="3 6" id="KW-0560">Oxidoreductase</keyword>
<dbReference type="OMA" id="CREGIRM"/>
<dbReference type="KEGG" id="tps:THAPSDRAFT_25016"/>
<dbReference type="FunFam" id="3.40.309.10:FF:000014">
    <property type="entry name" value="NAD/NADP-dependent betaine aldehyde dehydrogenase"/>
    <property type="match status" value="1"/>
</dbReference>
<dbReference type="HOGENOM" id="CLU_005391_0_2_1"/>
<dbReference type="InterPro" id="IPR016163">
    <property type="entry name" value="Ald_DH_C"/>
</dbReference>
<accession>B8CDG7</accession>
<dbReference type="GO" id="GO:0008802">
    <property type="term" value="F:betaine-aldehyde dehydrogenase (NAD+) activity"/>
    <property type="evidence" value="ECO:0007669"/>
    <property type="project" value="UniProtKB-EC"/>
</dbReference>
<evidence type="ECO:0000256" key="2">
    <source>
        <dbReference type="ARBA" id="ARBA00022723"/>
    </source>
</evidence>
<dbReference type="AlphaFoldDB" id="B8CDG7"/>
<dbReference type="GO" id="GO:0004029">
    <property type="term" value="F:aldehyde dehydrogenase (NAD+) activity"/>
    <property type="evidence" value="ECO:0000318"/>
    <property type="project" value="GO_Central"/>
</dbReference>
<dbReference type="eggNOG" id="KOG2450">
    <property type="taxonomic scope" value="Eukaryota"/>
</dbReference>
<dbReference type="RefSeq" id="XP_002294098.1">
    <property type="nucleotide sequence ID" value="XM_002294062.1"/>
</dbReference>
<gene>
    <name evidence="8" type="ORF">THAPSDRAFT_25016</name>
</gene>
<dbReference type="Proteomes" id="UP000001449">
    <property type="component" value="Chromosome 15"/>
</dbReference>
<keyword evidence="2" id="KW-0479">Metal-binding</keyword>
<protein>
    <submittedName>
        <fullName evidence="8">Probable betaine aldehyde dehydrogenase</fullName>
        <ecNumber evidence="8">1.2.1.8</ecNumber>
    </submittedName>
</protein>
<dbReference type="InParanoid" id="B8CDG7"/>
<dbReference type="Gene3D" id="3.40.605.10">
    <property type="entry name" value="Aldehyde Dehydrogenase, Chain A, domain 1"/>
    <property type="match status" value="1"/>
</dbReference>
<evidence type="ECO:0000256" key="5">
    <source>
        <dbReference type="PROSITE-ProRule" id="PRU10007"/>
    </source>
</evidence>
<organism evidence="8 9">
    <name type="scientific">Thalassiosira pseudonana</name>
    <name type="common">Marine diatom</name>
    <name type="synonym">Cyclotella nana</name>
    <dbReference type="NCBI Taxonomy" id="35128"/>
    <lineage>
        <taxon>Eukaryota</taxon>
        <taxon>Sar</taxon>
        <taxon>Stramenopiles</taxon>
        <taxon>Ochrophyta</taxon>
        <taxon>Bacillariophyta</taxon>
        <taxon>Coscinodiscophyceae</taxon>
        <taxon>Thalassiosirophycidae</taxon>
        <taxon>Thalassiosirales</taxon>
        <taxon>Thalassiosiraceae</taxon>
        <taxon>Thalassiosira</taxon>
    </lineage>
</organism>
<dbReference type="PaxDb" id="35128-Thaps25016"/>
<dbReference type="GeneID" id="7443932"/>
<dbReference type="SUPFAM" id="SSF53720">
    <property type="entry name" value="ALDH-like"/>
    <property type="match status" value="1"/>
</dbReference>
<evidence type="ECO:0000256" key="3">
    <source>
        <dbReference type="ARBA" id="ARBA00023002"/>
    </source>
</evidence>
<dbReference type="InterPro" id="IPR029510">
    <property type="entry name" value="Ald_DH_CS_GLU"/>
</dbReference>
<feature type="active site" evidence="5">
    <location>
        <position position="258"/>
    </location>
</feature>
<evidence type="ECO:0000313" key="8">
    <source>
        <dbReference type="EMBL" id="EED88453.1"/>
    </source>
</evidence>
<dbReference type="GO" id="GO:0046872">
    <property type="term" value="F:metal ion binding"/>
    <property type="evidence" value="ECO:0007669"/>
    <property type="project" value="UniProtKB-KW"/>
</dbReference>
<dbReference type="Pfam" id="PF00171">
    <property type="entry name" value="Aldedh"/>
    <property type="match status" value="1"/>
</dbReference>
<dbReference type="EMBL" id="CM000650">
    <property type="protein sequence ID" value="EED88453.1"/>
    <property type="molecule type" value="Genomic_DNA"/>
</dbReference>
<keyword evidence="4" id="KW-0520">NAD</keyword>